<feature type="region of interest" description="Disordered" evidence="1">
    <location>
        <begin position="742"/>
        <end position="793"/>
    </location>
</feature>
<dbReference type="SUPFAM" id="SSF143503">
    <property type="entry name" value="PUG domain-like"/>
    <property type="match status" value="1"/>
</dbReference>
<proteinExistence type="predicted"/>
<dbReference type="PROSITE" id="PS51397">
    <property type="entry name" value="WLM"/>
    <property type="match status" value="1"/>
</dbReference>
<name>A0A438BQU0_VITVI</name>
<feature type="region of interest" description="Disordered" evidence="1">
    <location>
        <begin position="648"/>
        <end position="669"/>
    </location>
</feature>
<dbReference type="SUPFAM" id="SSF56672">
    <property type="entry name" value="DNA/RNA polymerases"/>
    <property type="match status" value="1"/>
</dbReference>
<feature type="region of interest" description="Disordered" evidence="1">
    <location>
        <begin position="578"/>
        <end position="618"/>
    </location>
</feature>
<evidence type="ECO:0000259" key="2">
    <source>
        <dbReference type="PROSITE" id="PS51397"/>
    </source>
</evidence>
<dbReference type="Gene3D" id="1.20.58.2190">
    <property type="match status" value="1"/>
</dbReference>
<dbReference type="Proteomes" id="UP000288805">
    <property type="component" value="Unassembled WGS sequence"/>
</dbReference>
<dbReference type="PANTHER" id="PTHR47796">
    <property type="entry name" value="ZINC METALLOPROTEINASE-LIKE PROTEIN"/>
    <property type="match status" value="1"/>
</dbReference>
<dbReference type="Pfam" id="PF08325">
    <property type="entry name" value="WLM"/>
    <property type="match status" value="1"/>
</dbReference>
<dbReference type="InterPro" id="IPR036339">
    <property type="entry name" value="PUB-like_dom_sf"/>
</dbReference>
<evidence type="ECO:0000313" key="3">
    <source>
        <dbReference type="EMBL" id="RVW13334.1"/>
    </source>
</evidence>
<dbReference type="InterPro" id="IPR018997">
    <property type="entry name" value="PUB_domain"/>
</dbReference>
<feature type="compositionally biased region" description="Basic and acidic residues" evidence="1">
    <location>
        <begin position="650"/>
        <end position="663"/>
    </location>
</feature>
<comment type="caution">
    <text evidence="3">The sequence shown here is derived from an EMBL/GenBank/DDBJ whole genome shotgun (WGS) entry which is preliminary data.</text>
</comment>
<dbReference type="AlphaFoldDB" id="A0A438BQU0"/>
<organism evidence="3 4">
    <name type="scientific">Vitis vinifera</name>
    <name type="common">Grape</name>
    <dbReference type="NCBI Taxonomy" id="29760"/>
    <lineage>
        <taxon>Eukaryota</taxon>
        <taxon>Viridiplantae</taxon>
        <taxon>Streptophyta</taxon>
        <taxon>Embryophyta</taxon>
        <taxon>Tracheophyta</taxon>
        <taxon>Spermatophyta</taxon>
        <taxon>Magnoliopsida</taxon>
        <taxon>eudicotyledons</taxon>
        <taxon>Gunneridae</taxon>
        <taxon>Pentapetalae</taxon>
        <taxon>rosids</taxon>
        <taxon>Vitales</taxon>
        <taxon>Vitaceae</taxon>
        <taxon>Viteae</taxon>
        <taxon>Vitis</taxon>
    </lineage>
</organism>
<dbReference type="InterPro" id="IPR013103">
    <property type="entry name" value="RVT_2"/>
</dbReference>
<sequence>MNWEVMNLPKGKKPVGCKWVFTVKYKADDIVERYKAHLVAKGFTQTYDIDYTETFALVAKLNIIQVLLFLVANLDWPLHQFDIKNVFLNGKLEEEVFMMLPPGFCKEEEETRSNDGRVTILIVYVDDIILTGDDTREVERLKKVLATEFEVKDLGQMRYFLGMEVVRSMKGISISQRKYVLDLLIETGMLGCKPSDTPIKTRNRMESNGKPVDRERYQRLVVTWRSKKQSVVAKNSVETEFKAVAQGTFHSQAIRTLHGDPNLGVLIAPQQPASDKFRISSMARLEPRTMSLILCFLFQGKSIRMMGVSEHEVDEVLKNAKVDLRIPGFEEEEKRLRQRMFDRPHTPQKLPQGNYIFCDFRTLELPGIVLNPPASEALKRMHMLAADPGIVAIMNKHRWRVGIMTEMAPVGYVGVSPKCILGVNKNHGEEISLRLRTDDLKGFRKYESIKKTLLHELAHMVYSEHDANFYALDKQLNQEAASLDWTKSRSHTLSGHQHSEHYEGEFYSGDSSIFSQKLGGKMSDQLESARASSVAAAYLRLANASTNNTGVAELHEEPDPDDSESNMHEEYDALYKKTLDINNPNRAQSKVDDEPDPDDFSDNQRKIEPCPHYESGGFMESELYSGINESKVIFEPDPDDVEMQQFVPHSRTDEKLASTKTSEEPDPDDLEVSVKQHLVVEPEPENSQLLKTLDSKVQMMKTLDEPDPDDSEVKRNGLGCGNISRLDHGNSLVMKTMEDQCPQRKGYKEPDPDDSQANGVMAEPDPDDNLVHPLDTSIMHTDEPDPDDEELQRIQDPVTVVCNRLQKAIEMLRSEVNATQAAIVLQTLFKIIRNLIEHPDEIKFRRLRKANPAFQRNIANYKAAMEVLFLIGFNEDVVSSEIGKVETYLVMKRNDPGLLWLVKSSLETRMAH</sequence>
<dbReference type="Pfam" id="PF09409">
    <property type="entry name" value="PUB"/>
    <property type="match status" value="1"/>
</dbReference>
<dbReference type="InterPro" id="IPR013536">
    <property type="entry name" value="WLM_dom"/>
</dbReference>
<feature type="domain" description="WLM" evidence="2">
    <location>
        <begin position="348"/>
        <end position="542"/>
    </location>
</feature>
<dbReference type="SMART" id="SM00580">
    <property type="entry name" value="PUG"/>
    <property type="match status" value="1"/>
</dbReference>
<evidence type="ECO:0000313" key="4">
    <source>
        <dbReference type="Proteomes" id="UP000288805"/>
    </source>
</evidence>
<dbReference type="InterPro" id="IPR043502">
    <property type="entry name" value="DNA/RNA_pol_sf"/>
</dbReference>
<evidence type="ECO:0000256" key="1">
    <source>
        <dbReference type="SAM" id="MobiDB-lite"/>
    </source>
</evidence>
<gene>
    <name evidence="3" type="primary">RE2_397</name>
    <name evidence="3" type="ORF">CK203_089015</name>
</gene>
<feature type="compositionally biased region" description="Basic and acidic residues" evidence="1">
    <location>
        <begin position="602"/>
        <end position="611"/>
    </location>
</feature>
<accession>A0A438BQU0</accession>
<reference evidence="3 4" key="1">
    <citation type="journal article" date="2018" name="PLoS Genet.">
        <title>Population sequencing reveals clonal diversity and ancestral inbreeding in the grapevine cultivar Chardonnay.</title>
        <authorList>
            <person name="Roach M.J."/>
            <person name="Johnson D.L."/>
            <person name="Bohlmann J."/>
            <person name="van Vuuren H.J."/>
            <person name="Jones S.J."/>
            <person name="Pretorius I.S."/>
            <person name="Schmidt S.A."/>
            <person name="Borneman A.R."/>
        </authorList>
    </citation>
    <scope>NUCLEOTIDE SEQUENCE [LARGE SCALE GENOMIC DNA]</scope>
    <source>
        <strain evidence="4">cv. Chardonnay</strain>
        <tissue evidence="3">Leaf</tissue>
    </source>
</reference>
<dbReference type="PANTHER" id="PTHR47796:SF1">
    <property type="entry name" value="OS08G0500800 PROTEIN"/>
    <property type="match status" value="1"/>
</dbReference>
<dbReference type="Pfam" id="PF07727">
    <property type="entry name" value="RVT_2"/>
    <property type="match status" value="2"/>
</dbReference>
<dbReference type="EMBL" id="QGNW01002656">
    <property type="protein sequence ID" value="RVW13334.1"/>
    <property type="molecule type" value="Genomic_DNA"/>
</dbReference>
<dbReference type="CDD" id="cd10463">
    <property type="entry name" value="PUB_WLM"/>
    <property type="match status" value="1"/>
</dbReference>
<protein>
    <submittedName>
        <fullName evidence="3">Retrovirus-related Pol polyprotein from transposon RE2</fullName>
    </submittedName>
</protein>
<feature type="region of interest" description="Disordered" evidence="1">
    <location>
        <begin position="703"/>
        <end position="722"/>
    </location>
</feature>